<dbReference type="InParanoid" id="A0A4Q1BB13"/>
<feature type="compositionally biased region" description="Low complexity" evidence="1">
    <location>
        <begin position="483"/>
        <end position="496"/>
    </location>
</feature>
<feature type="compositionally biased region" description="Low complexity" evidence="1">
    <location>
        <begin position="457"/>
        <end position="467"/>
    </location>
</feature>
<feature type="region of interest" description="Disordered" evidence="1">
    <location>
        <begin position="264"/>
        <end position="306"/>
    </location>
</feature>
<dbReference type="OrthoDB" id="2586466at2759"/>
<evidence type="ECO:0000256" key="1">
    <source>
        <dbReference type="SAM" id="MobiDB-lite"/>
    </source>
</evidence>
<comment type="caution">
    <text evidence="2">The sequence shown here is derived from an EMBL/GenBank/DDBJ whole genome shotgun (WGS) entry which is preliminary data.</text>
</comment>
<dbReference type="EMBL" id="SDIL01000150">
    <property type="protein sequence ID" value="RXK35227.1"/>
    <property type="molecule type" value="Genomic_DNA"/>
</dbReference>
<name>A0A4Q1BB13_TREME</name>
<dbReference type="Proteomes" id="UP000289152">
    <property type="component" value="Unassembled WGS sequence"/>
</dbReference>
<dbReference type="AlphaFoldDB" id="A0A4Q1BB13"/>
<reference evidence="2 3" key="1">
    <citation type="submission" date="2016-06" db="EMBL/GenBank/DDBJ databases">
        <title>Evolution of pathogenesis and genome organization in the Tremellales.</title>
        <authorList>
            <person name="Cuomo C."/>
            <person name="Litvintseva A."/>
            <person name="Heitman J."/>
            <person name="Chen Y."/>
            <person name="Sun S."/>
            <person name="Springer D."/>
            <person name="Dromer F."/>
            <person name="Young S."/>
            <person name="Zeng Q."/>
            <person name="Chapman S."/>
            <person name="Gujja S."/>
            <person name="Saif S."/>
            <person name="Birren B."/>
        </authorList>
    </citation>
    <scope>NUCLEOTIDE SEQUENCE [LARGE SCALE GENOMIC DNA]</scope>
    <source>
        <strain evidence="2 3">ATCC 28783</strain>
    </source>
</reference>
<proteinExistence type="predicted"/>
<sequence length="754" mass="82410">MSFLSRPSRSYANVQHNADGLSAVGTAPYSAPVPNRVQGGFKTYRPPLSESHLRRTAGFDPHPSSAFAPLPVLQITSHKHKKELAAADQRAELDRILEPEFKPSSGSIYEDRDSIHSAGPSRLSHIRTAGGVSDKKGKRPDGHLRAAASLQNLRPGSAASGRRSGLGGVYVDANGRTHDTEYDPFAGVSAISRNKSKRPSAFGMNGRRHSSASSSSSDSDNSDRPRASLDRDGGHNKDEEEIRRKLELERRRLDEVSGYAAARRRSMVSDKSWQPNSAPPNGISGYPNGRATPSLRSYEDGTSSGHSLQLDRYAAINGARSRSSQGQETISPLSPGFAPSSNTSRGLPTTFEGDGEDTPVKMTESTNSDPLSPILSNVHLTRSGRAPSYVPPNSGSILSSNSLKPPEYSNQSDQSNVSSQKSPAIPKKKERIEVKKDGSVKITGFDAPSSPMPPSILPKSPLSSTLPGNKSSVINGDSLRVPTTTTATGTSIRSSSHPPHSTVHKTKPPERPREDLFPETPAQMKRREDRERRAGLGVSSSSQYPRSRNPSLAIDTRLASTGVARILPEIEIVEDDDPRIVFPPEGKTTRVQSVNEHAIRGPFGPLLHHKEKEKEKEKEGSLFHYNGYKTSSVNGSLYKETRENSLLPLKEKERTASFMSGGSSGMRDKSGVLDLDNQAGYLPSRWANGDKELRVTEDERERYRPREWGEVAGGTGEWKPSTKEQIKRNWKDVQTNARFTLFRAKKKLLRKAEL</sequence>
<gene>
    <name evidence="2" type="ORF">M231_07505</name>
</gene>
<feature type="compositionally biased region" description="Basic and acidic residues" evidence="1">
    <location>
        <begin position="430"/>
        <end position="439"/>
    </location>
</feature>
<feature type="region of interest" description="Disordered" evidence="1">
    <location>
        <begin position="190"/>
        <end position="242"/>
    </location>
</feature>
<feature type="compositionally biased region" description="Basic and acidic residues" evidence="1">
    <location>
        <begin position="133"/>
        <end position="142"/>
    </location>
</feature>
<keyword evidence="3" id="KW-1185">Reference proteome</keyword>
<feature type="compositionally biased region" description="Polar residues" evidence="1">
    <location>
        <begin position="363"/>
        <end position="380"/>
    </location>
</feature>
<feature type="compositionally biased region" description="Basic and acidic residues" evidence="1">
    <location>
        <begin position="221"/>
        <end position="242"/>
    </location>
</feature>
<feature type="compositionally biased region" description="Basic and acidic residues" evidence="1">
    <location>
        <begin position="525"/>
        <end position="534"/>
    </location>
</feature>
<protein>
    <submittedName>
        <fullName evidence="2">Uncharacterized protein</fullName>
    </submittedName>
</protein>
<feature type="compositionally biased region" description="Polar residues" evidence="1">
    <location>
        <begin position="538"/>
        <end position="550"/>
    </location>
</feature>
<feature type="compositionally biased region" description="Low complexity" evidence="1">
    <location>
        <begin position="409"/>
        <end position="422"/>
    </location>
</feature>
<feature type="region of interest" description="Disordered" evidence="1">
    <location>
        <begin position="102"/>
        <end position="142"/>
    </location>
</feature>
<evidence type="ECO:0000313" key="2">
    <source>
        <dbReference type="EMBL" id="RXK35227.1"/>
    </source>
</evidence>
<feature type="region of interest" description="Disordered" evidence="1">
    <location>
        <begin position="319"/>
        <end position="553"/>
    </location>
</feature>
<dbReference type="VEuPathDB" id="FungiDB:TREMEDRAFT_70072"/>
<feature type="compositionally biased region" description="Polar residues" evidence="1">
    <location>
        <begin position="391"/>
        <end position="403"/>
    </location>
</feature>
<feature type="compositionally biased region" description="Basic and acidic residues" evidence="1">
    <location>
        <begin position="507"/>
        <end position="516"/>
    </location>
</feature>
<evidence type="ECO:0000313" key="3">
    <source>
        <dbReference type="Proteomes" id="UP000289152"/>
    </source>
</evidence>
<organism evidence="2 3">
    <name type="scientific">Tremella mesenterica</name>
    <name type="common">Jelly fungus</name>
    <dbReference type="NCBI Taxonomy" id="5217"/>
    <lineage>
        <taxon>Eukaryota</taxon>
        <taxon>Fungi</taxon>
        <taxon>Dikarya</taxon>
        <taxon>Basidiomycota</taxon>
        <taxon>Agaricomycotina</taxon>
        <taxon>Tremellomycetes</taxon>
        <taxon>Tremellales</taxon>
        <taxon>Tremellaceae</taxon>
        <taxon>Tremella</taxon>
    </lineage>
</organism>
<accession>A0A4Q1BB13</accession>
<feature type="compositionally biased region" description="Polar residues" evidence="1">
    <location>
        <begin position="320"/>
        <end position="332"/>
    </location>
</feature>